<evidence type="ECO:0000313" key="3">
    <source>
        <dbReference type="Proteomes" id="UP000672526"/>
    </source>
</evidence>
<keyword evidence="3" id="KW-1185">Reference proteome</keyword>
<reference evidence="2 3" key="1">
    <citation type="submission" date="2021-02" db="EMBL/GenBank/DDBJ databases">
        <authorList>
            <person name="Vanwijnsberghe S."/>
        </authorList>
    </citation>
    <scope>NUCLEOTIDE SEQUENCE [LARGE SCALE GENOMIC DNA]</scope>
    <source>
        <strain evidence="2 3">LMG 31837</strain>
    </source>
</reference>
<evidence type="ECO:0000313" key="2">
    <source>
        <dbReference type="EMBL" id="CAE6740270.1"/>
    </source>
</evidence>
<protein>
    <submittedName>
        <fullName evidence="2">Uncharacterized protein</fullName>
    </submittedName>
</protein>
<organism evidence="2 3">
    <name type="scientific">Paraburkholderia haematera</name>
    <dbReference type="NCBI Taxonomy" id="2793077"/>
    <lineage>
        <taxon>Bacteria</taxon>
        <taxon>Pseudomonadati</taxon>
        <taxon>Pseudomonadota</taxon>
        <taxon>Betaproteobacteria</taxon>
        <taxon>Burkholderiales</taxon>
        <taxon>Burkholderiaceae</taxon>
        <taxon>Paraburkholderia</taxon>
    </lineage>
</organism>
<comment type="caution">
    <text evidence="2">The sequence shown here is derived from an EMBL/GenBank/DDBJ whole genome shotgun (WGS) entry which is preliminary data.</text>
</comment>
<feature type="compositionally biased region" description="Pro residues" evidence="1">
    <location>
        <begin position="32"/>
        <end position="43"/>
    </location>
</feature>
<dbReference type="RefSeq" id="WP_211611476.1">
    <property type="nucleotide sequence ID" value="NZ_CAJNBK010000005.1"/>
</dbReference>
<dbReference type="Proteomes" id="UP000672526">
    <property type="component" value="Unassembled WGS sequence"/>
</dbReference>
<proteinExistence type="predicted"/>
<dbReference type="EMBL" id="CAJNBK010000005">
    <property type="protein sequence ID" value="CAE6740270.1"/>
    <property type="molecule type" value="Genomic_DNA"/>
</dbReference>
<accession>A0ABM8R9C3</accession>
<evidence type="ECO:0000256" key="1">
    <source>
        <dbReference type="SAM" id="MobiDB-lite"/>
    </source>
</evidence>
<feature type="region of interest" description="Disordered" evidence="1">
    <location>
        <begin position="19"/>
        <end position="60"/>
    </location>
</feature>
<name>A0ABM8R9C3_9BURK</name>
<sequence>MSDLLFSYAQQFYNWLTTGNASTAPDNDNGAPQPPLPPGPPPQNLGRQRGGGGNLTDQIVNDPGALAIRQSVAARHQNPPPNGAPFPPPPPMNGLNVMNMNMTPATMSLEDELRSPRVRALRVRAHVRARQGEHGHVLARHHPSLTDQQLKDRLLTGLDPEGEPAPTSGVSSRFASEEVFYASLEAVHNAMATALANTRKLLGPNLTACADAEAAFNATVGGPPRQQAQQKRTEAYSDLRLALQSLQSLPDHLPVQWDTTRRCVILYPKYVVNLYQRKQVGVGFYGTGPKPNTSVQGKPPKGAGKQRSMEIYERVHPFNGPAENTLTVFVTPDSPMNAYGRKHAINNWGLITHYPQYHTEDNVHIKGDS</sequence>
<gene>
    <name evidence="2" type="ORF">R69888_02477</name>
</gene>